<reference evidence="1" key="1">
    <citation type="submission" date="2018-02" db="EMBL/GenBank/DDBJ databases">
        <authorList>
            <person name="Cohen D.B."/>
            <person name="Kent A.D."/>
        </authorList>
    </citation>
    <scope>NUCLEOTIDE SEQUENCE</scope>
</reference>
<dbReference type="GO" id="GO:0010113">
    <property type="term" value="P:negative regulation of systemic acquired resistance"/>
    <property type="evidence" value="ECO:0007669"/>
    <property type="project" value="TreeGrafter"/>
</dbReference>
<name>A0A2N9G5W0_FAGSY</name>
<evidence type="ECO:0000313" key="1">
    <source>
        <dbReference type="EMBL" id="SPC98047.1"/>
    </source>
</evidence>
<dbReference type="PANTHER" id="PTHR37243:SF2">
    <property type="entry name" value="NEGATIVE REGULATOR OF SYSTEMIC ACQUIRED RESISTANCE SNI1"/>
    <property type="match status" value="1"/>
</dbReference>
<dbReference type="GO" id="GO:0006974">
    <property type="term" value="P:DNA damage response"/>
    <property type="evidence" value="ECO:0007669"/>
    <property type="project" value="InterPro"/>
</dbReference>
<dbReference type="AlphaFoldDB" id="A0A2N9G5W0"/>
<proteinExistence type="predicted"/>
<sequence length="221" mass="24181">MCGLCQIQSAFSNDEICPEIYVAKPSGKCDTAVAIALPEIGKNTCIAMQKLLILIMELDMSKKKADMEGYTTRADGVRTPLVEVILDELTYNKAIISPFLQPSIRTRRSNNLIDDATFNGALKCISNSPSTKGITKKIGLEETQLLLAHGYKAQLLLLSEQCPVEAISDSKEDVRANSLVEICENMIAAFNSLRRTNEHMEISSFGKEAVFTAATILSTKS</sequence>
<dbReference type="GO" id="GO:0000976">
    <property type="term" value="F:transcription cis-regulatory region binding"/>
    <property type="evidence" value="ECO:0007669"/>
    <property type="project" value="TreeGrafter"/>
</dbReference>
<dbReference type="InterPro" id="IPR034561">
    <property type="entry name" value="SNI1"/>
</dbReference>
<dbReference type="GO" id="GO:0045892">
    <property type="term" value="P:negative regulation of DNA-templated transcription"/>
    <property type="evidence" value="ECO:0007669"/>
    <property type="project" value="InterPro"/>
</dbReference>
<dbReference type="GO" id="GO:0030915">
    <property type="term" value="C:Smc5-Smc6 complex"/>
    <property type="evidence" value="ECO:0007669"/>
    <property type="project" value="InterPro"/>
</dbReference>
<dbReference type="EMBL" id="OIVN01001824">
    <property type="protein sequence ID" value="SPC98047.1"/>
    <property type="molecule type" value="Genomic_DNA"/>
</dbReference>
<accession>A0A2N9G5W0</accession>
<dbReference type="PANTHER" id="PTHR37243">
    <property type="entry name" value="NEGATIVE REGULATOR OF SYSTEMIC ACQUIRED RESISTANCE SNI1"/>
    <property type="match status" value="1"/>
</dbReference>
<dbReference type="GO" id="GO:0005634">
    <property type="term" value="C:nucleus"/>
    <property type="evidence" value="ECO:0007669"/>
    <property type="project" value="InterPro"/>
</dbReference>
<gene>
    <name evidence="1" type="ORF">FSB_LOCUS25929</name>
</gene>
<organism evidence="1">
    <name type="scientific">Fagus sylvatica</name>
    <name type="common">Beechnut</name>
    <dbReference type="NCBI Taxonomy" id="28930"/>
    <lineage>
        <taxon>Eukaryota</taxon>
        <taxon>Viridiplantae</taxon>
        <taxon>Streptophyta</taxon>
        <taxon>Embryophyta</taxon>
        <taxon>Tracheophyta</taxon>
        <taxon>Spermatophyta</taxon>
        <taxon>Magnoliopsida</taxon>
        <taxon>eudicotyledons</taxon>
        <taxon>Gunneridae</taxon>
        <taxon>Pentapetalae</taxon>
        <taxon>rosids</taxon>
        <taxon>fabids</taxon>
        <taxon>Fagales</taxon>
        <taxon>Fagaceae</taxon>
        <taxon>Fagus</taxon>
    </lineage>
</organism>
<protein>
    <submittedName>
        <fullName evidence="1">Uncharacterized protein</fullName>
    </submittedName>
</protein>